<organism evidence="1 2">
    <name type="scientific">Candidatus Pantoea formicae</name>
    <dbReference type="NCBI Taxonomy" id="2608355"/>
    <lineage>
        <taxon>Bacteria</taxon>
        <taxon>Pseudomonadati</taxon>
        <taxon>Pseudomonadota</taxon>
        <taxon>Gammaproteobacteria</taxon>
        <taxon>Enterobacterales</taxon>
        <taxon>Erwiniaceae</taxon>
        <taxon>Pantoea</taxon>
    </lineage>
</organism>
<sequence>MNRPFKIAALLLLLIVGLFAWYWPAIEMRVASSAHYTEQEDDKYAYYTPEVLKTIPRISPDYSFTFSNISGPASHVYTMTFLGTDETNVLNGYLKLKGYKEEESCMVKGVCWRHLNAQETIVVAKLESQKAVQITVVYNF</sequence>
<evidence type="ECO:0000313" key="2">
    <source>
        <dbReference type="Proteomes" id="UP000780690"/>
    </source>
</evidence>
<proteinExistence type="predicted"/>
<dbReference type="EMBL" id="VWXD01000016">
    <property type="protein sequence ID" value="NIF03349.1"/>
    <property type="molecule type" value="Genomic_DNA"/>
</dbReference>
<comment type="caution">
    <text evidence="1">The sequence shown here is derived from an EMBL/GenBank/DDBJ whole genome shotgun (WGS) entry which is preliminary data.</text>
</comment>
<dbReference type="Proteomes" id="UP000780690">
    <property type="component" value="Unassembled WGS sequence"/>
</dbReference>
<name>A0ABX0R290_9GAMM</name>
<protein>
    <submittedName>
        <fullName evidence="1">Uncharacterized protein</fullName>
    </submittedName>
</protein>
<gene>
    <name evidence="1" type="ORF">F3J38_25425</name>
</gene>
<keyword evidence="2" id="KW-1185">Reference proteome</keyword>
<evidence type="ECO:0000313" key="1">
    <source>
        <dbReference type="EMBL" id="NIF03349.1"/>
    </source>
</evidence>
<dbReference type="RefSeq" id="WP_167143657.1">
    <property type="nucleotide sequence ID" value="NZ_VWXD01000016.1"/>
</dbReference>
<accession>A0ABX0R290</accession>
<reference evidence="1 2" key="1">
    <citation type="journal article" date="2019" name="bioRxiv">
        <title>Bacteria contribute to plant secondary compound degradation in a generalist herbivore system.</title>
        <authorList>
            <person name="Francoeur C.B."/>
            <person name="Khadempour L."/>
            <person name="Moreira-Soto R.D."/>
            <person name="Gotting K."/>
            <person name="Book A.J."/>
            <person name="Pinto-Tomas A.A."/>
            <person name="Keefover-Ring K."/>
            <person name="Currie C.R."/>
        </authorList>
    </citation>
    <scope>NUCLEOTIDE SEQUENCE [LARGE SCALE GENOMIC DNA]</scope>
    <source>
        <strain evidence="1 2">Acro-805</strain>
    </source>
</reference>